<evidence type="ECO:0000313" key="6">
    <source>
        <dbReference type="EMBL" id="BBK25777.1"/>
    </source>
</evidence>
<proteinExistence type="inferred from homology"/>
<evidence type="ECO:0000259" key="5">
    <source>
        <dbReference type="PROSITE" id="PS50931"/>
    </source>
</evidence>
<dbReference type="PANTHER" id="PTHR30346:SF9">
    <property type="entry name" value="LYSR FAMILY TRANSCRIPTIONAL REGULATOR"/>
    <property type="match status" value="1"/>
</dbReference>
<dbReference type="InterPro" id="IPR005119">
    <property type="entry name" value="LysR_subst-bd"/>
</dbReference>
<evidence type="ECO:0000256" key="1">
    <source>
        <dbReference type="ARBA" id="ARBA00009437"/>
    </source>
</evidence>
<evidence type="ECO:0000313" key="7">
    <source>
        <dbReference type="Proteomes" id="UP000320585"/>
    </source>
</evidence>
<dbReference type="RefSeq" id="WP_143332797.1">
    <property type="nucleotide sequence ID" value="NZ_AP019697.1"/>
</dbReference>
<dbReference type="CDD" id="cd05466">
    <property type="entry name" value="PBP2_LTTR_substrate"/>
    <property type="match status" value="1"/>
</dbReference>
<feature type="domain" description="HTH lysR-type" evidence="5">
    <location>
        <begin position="1"/>
        <end position="60"/>
    </location>
</feature>
<protein>
    <recommendedName>
        <fullName evidence="5">HTH lysR-type domain-containing protein</fullName>
    </recommendedName>
</protein>
<name>A0A8D4UVH9_9FIRM</name>
<dbReference type="Proteomes" id="UP000320585">
    <property type="component" value="Chromosome"/>
</dbReference>
<dbReference type="Gene3D" id="1.10.10.10">
    <property type="entry name" value="Winged helix-like DNA-binding domain superfamily/Winged helix DNA-binding domain"/>
    <property type="match status" value="1"/>
</dbReference>
<sequence>MNLEFYKNFIAIVEAGGLNKASRQIHVAQPALTRQLQLMEKEYGAALVDPRRGRHSLKLTEAGWIFYRQAKQIYETDQTTHAEIEALTAGLTGTLRISVFPSYAPFLFQKIIPQFHEKYPDLCFRIRESYHTTLVDDIRTGVSEIGIANAPLPDPSFFKILRKEECQIMIAGPKGSPLLAENETITPDMLAGQPLAVSRSTEEIIKKLFRSHNIVPRILFSLDTRSSAMDAAESKMAFGIVVRDEGDIYPTETLTFRPLAMPDVPIGKTFFCQKGHRLSKAMEEFLAAFPETAEIEE</sequence>
<keyword evidence="4" id="KW-0804">Transcription</keyword>
<comment type="similarity">
    <text evidence="1">Belongs to the LysR transcriptional regulatory family.</text>
</comment>
<organism evidence="6 7">
    <name type="scientific">Dialister hominis</name>
    <dbReference type="NCBI Taxonomy" id="2582419"/>
    <lineage>
        <taxon>Bacteria</taxon>
        <taxon>Bacillati</taxon>
        <taxon>Bacillota</taxon>
        <taxon>Negativicutes</taxon>
        <taxon>Veillonellales</taxon>
        <taxon>Veillonellaceae</taxon>
        <taxon>Dialister</taxon>
    </lineage>
</organism>
<accession>A0A8D4UVH9</accession>
<dbReference type="PANTHER" id="PTHR30346">
    <property type="entry name" value="TRANSCRIPTIONAL DUAL REGULATOR HCAR-RELATED"/>
    <property type="match status" value="1"/>
</dbReference>
<dbReference type="OrthoDB" id="9803714at2"/>
<dbReference type="GO" id="GO:0032993">
    <property type="term" value="C:protein-DNA complex"/>
    <property type="evidence" value="ECO:0007669"/>
    <property type="project" value="TreeGrafter"/>
</dbReference>
<dbReference type="GO" id="GO:0003677">
    <property type="term" value="F:DNA binding"/>
    <property type="evidence" value="ECO:0007669"/>
    <property type="project" value="UniProtKB-KW"/>
</dbReference>
<dbReference type="SUPFAM" id="SSF46785">
    <property type="entry name" value="Winged helix' DNA-binding domain"/>
    <property type="match status" value="1"/>
</dbReference>
<keyword evidence="2" id="KW-0805">Transcription regulation</keyword>
<dbReference type="Pfam" id="PF00126">
    <property type="entry name" value="HTH_1"/>
    <property type="match status" value="1"/>
</dbReference>
<reference evidence="7" key="1">
    <citation type="submission" date="2019-05" db="EMBL/GenBank/DDBJ databases">
        <title>Complete genome sequencing of Dialister sp. strain 5BBH33.</title>
        <authorList>
            <person name="Sakamoto M."/>
            <person name="Murakami T."/>
            <person name="Mori H."/>
        </authorList>
    </citation>
    <scope>NUCLEOTIDE SEQUENCE [LARGE SCALE GENOMIC DNA]</scope>
    <source>
        <strain evidence="7">5BBH33</strain>
    </source>
</reference>
<dbReference type="SUPFAM" id="SSF53850">
    <property type="entry name" value="Periplasmic binding protein-like II"/>
    <property type="match status" value="1"/>
</dbReference>
<dbReference type="Pfam" id="PF03466">
    <property type="entry name" value="LysR_substrate"/>
    <property type="match status" value="1"/>
</dbReference>
<dbReference type="InterPro" id="IPR000847">
    <property type="entry name" value="LysR_HTH_N"/>
</dbReference>
<dbReference type="Gene3D" id="3.40.190.290">
    <property type="match status" value="1"/>
</dbReference>
<dbReference type="AlphaFoldDB" id="A0A8D4UVH9"/>
<dbReference type="PROSITE" id="PS50931">
    <property type="entry name" value="HTH_LYSR"/>
    <property type="match status" value="1"/>
</dbReference>
<evidence type="ECO:0000256" key="2">
    <source>
        <dbReference type="ARBA" id="ARBA00023015"/>
    </source>
</evidence>
<dbReference type="KEGG" id="dho:Dia5BBH33_17120"/>
<keyword evidence="7" id="KW-1185">Reference proteome</keyword>
<dbReference type="InterPro" id="IPR036388">
    <property type="entry name" value="WH-like_DNA-bd_sf"/>
</dbReference>
<keyword evidence="3" id="KW-0238">DNA-binding</keyword>
<evidence type="ECO:0000256" key="3">
    <source>
        <dbReference type="ARBA" id="ARBA00023125"/>
    </source>
</evidence>
<evidence type="ECO:0000256" key="4">
    <source>
        <dbReference type="ARBA" id="ARBA00023163"/>
    </source>
</evidence>
<dbReference type="GO" id="GO:0003700">
    <property type="term" value="F:DNA-binding transcription factor activity"/>
    <property type="evidence" value="ECO:0007669"/>
    <property type="project" value="InterPro"/>
</dbReference>
<gene>
    <name evidence="6" type="ORF">Dia5BBH33_17120</name>
</gene>
<dbReference type="EMBL" id="AP019697">
    <property type="protein sequence ID" value="BBK25777.1"/>
    <property type="molecule type" value="Genomic_DNA"/>
</dbReference>
<dbReference type="InterPro" id="IPR036390">
    <property type="entry name" value="WH_DNA-bd_sf"/>
</dbReference>
<dbReference type="GeneID" id="92716931"/>